<evidence type="ECO:0000259" key="3">
    <source>
        <dbReference type="PROSITE" id="PS50888"/>
    </source>
</evidence>
<feature type="region of interest" description="Disordered" evidence="2">
    <location>
        <begin position="1"/>
        <end position="132"/>
    </location>
</feature>
<sequence length="494" mass="55102">MEQQHQQQTQQQRPASQKFPLGLAGVLNAPEENRDSAYYSSTDASSKHTSAASGMGVLTPAGSGFRTSPVDKTPSPTTTSNLLPQPLVSPITSNMSVASMVSPTTPGAPEQRRYDQQRPLSLDSGPNSATFAFNDMPEALSRRESVDSRMNQGFNDMRLGASPYASHNQSTTSIHNTLQQQRNPRPNLEALSVHRISNGYQPNAERNPENQKTLRVAPAITGPTTSHIARAAEPTKGQAWAFPEEEIQRLPSSVASQSLNDSRRSSIAESMASSQYTTESRLPPGQRRLDDGMIGDNYHRMSSASNEFSTIHHHSLQHKQIGDLQSEDGGLHGGSQPYSRTPELRVSHKLAERKRRTEMKELFEQLRDMMPQERGSKASKWEILTKAISEHQRQQDNLRNLQQHNTHQQIEIDRLRRDLNDVRMQVERLSRGQQGIADPYTTADQYGRSRPELPPLRAMHSSSTAVPPELMTGVQYEAPRADGYRQLEVAEARY</sequence>
<dbReference type="InterPro" id="IPR011598">
    <property type="entry name" value="bHLH_dom"/>
</dbReference>
<evidence type="ECO:0000313" key="4">
    <source>
        <dbReference type="EMBL" id="KAK0628508.1"/>
    </source>
</evidence>
<keyword evidence="1" id="KW-0175">Coiled coil</keyword>
<dbReference type="Proteomes" id="UP001174934">
    <property type="component" value="Unassembled WGS sequence"/>
</dbReference>
<dbReference type="EMBL" id="JAULSR010000002">
    <property type="protein sequence ID" value="KAK0628508.1"/>
    <property type="molecule type" value="Genomic_DNA"/>
</dbReference>
<feature type="compositionally biased region" description="Polar residues" evidence="2">
    <location>
        <begin position="90"/>
        <end position="105"/>
    </location>
</feature>
<feature type="compositionally biased region" description="Low complexity" evidence="2">
    <location>
        <begin position="1"/>
        <end position="12"/>
    </location>
</feature>
<feature type="compositionally biased region" description="Polar residues" evidence="2">
    <location>
        <begin position="251"/>
        <end position="260"/>
    </location>
</feature>
<dbReference type="GO" id="GO:0046983">
    <property type="term" value="F:protein dimerization activity"/>
    <property type="evidence" value="ECO:0007669"/>
    <property type="project" value="InterPro"/>
</dbReference>
<dbReference type="PANTHER" id="PTHR22934">
    <property type="entry name" value="PROTEIN ESC1/WETA-RELATED"/>
    <property type="match status" value="1"/>
</dbReference>
<dbReference type="PROSITE" id="PS50888">
    <property type="entry name" value="BHLH"/>
    <property type="match status" value="1"/>
</dbReference>
<evidence type="ECO:0000313" key="5">
    <source>
        <dbReference type="Proteomes" id="UP001174934"/>
    </source>
</evidence>
<dbReference type="InterPro" id="IPR036638">
    <property type="entry name" value="HLH_DNA-bd_sf"/>
</dbReference>
<dbReference type="Gene3D" id="4.10.280.10">
    <property type="entry name" value="Helix-loop-helix DNA-binding domain"/>
    <property type="match status" value="1"/>
</dbReference>
<dbReference type="PANTHER" id="PTHR22934:SF23">
    <property type="entry name" value="ZF-C3H1 DOMAIN-CONTAINING PROTEIN"/>
    <property type="match status" value="1"/>
</dbReference>
<feature type="compositionally biased region" description="Polar residues" evidence="2">
    <location>
        <begin position="300"/>
        <end position="309"/>
    </location>
</feature>
<gene>
    <name evidence="4" type="ORF">B0T17DRAFT_155599</name>
</gene>
<name>A0AA40C8U9_9PEZI</name>
<feature type="region of interest" description="Disordered" evidence="2">
    <location>
        <begin position="251"/>
        <end position="341"/>
    </location>
</feature>
<feature type="region of interest" description="Disordered" evidence="2">
    <location>
        <begin position="162"/>
        <end position="183"/>
    </location>
</feature>
<evidence type="ECO:0000256" key="2">
    <source>
        <dbReference type="SAM" id="MobiDB-lite"/>
    </source>
</evidence>
<proteinExistence type="predicted"/>
<feature type="region of interest" description="Disordered" evidence="2">
    <location>
        <begin position="438"/>
        <end position="466"/>
    </location>
</feature>
<accession>A0AA40C8U9</accession>
<dbReference type="InterPro" id="IPR040112">
    <property type="entry name" value="WetA"/>
</dbReference>
<reference evidence="4" key="1">
    <citation type="submission" date="2023-06" db="EMBL/GenBank/DDBJ databases">
        <title>Genome-scale phylogeny and comparative genomics of the fungal order Sordariales.</title>
        <authorList>
            <consortium name="Lawrence Berkeley National Laboratory"/>
            <person name="Hensen N."/>
            <person name="Bonometti L."/>
            <person name="Westerberg I."/>
            <person name="Brannstrom I.O."/>
            <person name="Guillou S."/>
            <person name="Cros-Aarteil S."/>
            <person name="Calhoun S."/>
            <person name="Haridas S."/>
            <person name="Kuo A."/>
            <person name="Mondo S."/>
            <person name="Pangilinan J."/>
            <person name="Riley R."/>
            <person name="LaButti K."/>
            <person name="Andreopoulos B."/>
            <person name="Lipzen A."/>
            <person name="Chen C."/>
            <person name="Yanf M."/>
            <person name="Daum C."/>
            <person name="Ng V."/>
            <person name="Clum A."/>
            <person name="Steindorff A."/>
            <person name="Ohm R."/>
            <person name="Martin F."/>
            <person name="Silar P."/>
            <person name="Natvig D."/>
            <person name="Lalanne C."/>
            <person name="Gautier V."/>
            <person name="Ament-velasquez S.L."/>
            <person name="Kruys A."/>
            <person name="Hutchinson M.I."/>
            <person name="Powell A.J."/>
            <person name="Barry K."/>
            <person name="Miller A.N."/>
            <person name="Grigoriev I.V."/>
            <person name="Debuchy R."/>
            <person name="Gladieux P."/>
            <person name="Thoren M.H."/>
            <person name="Johannesson H."/>
        </authorList>
    </citation>
    <scope>NUCLEOTIDE SEQUENCE</scope>
    <source>
        <strain evidence="4">SMH3391-2</strain>
    </source>
</reference>
<dbReference type="SMART" id="SM00353">
    <property type="entry name" value="HLH"/>
    <property type="match status" value="1"/>
</dbReference>
<protein>
    <recommendedName>
        <fullName evidence="3">BHLH domain-containing protein</fullName>
    </recommendedName>
</protein>
<feature type="compositionally biased region" description="Polar residues" evidence="2">
    <location>
        <begin position="267"/>
        <end position="280"/>
    </location>
</feature>
<dbReference type="SUPFAM" id="SSF47459">
    <property type="entry name" value="HLH, helix-loop-helix DNA-binding domain"/>
    <property type="match status" value="1"/>
</dbReference>
<dbReference type="AlphaFoldDB" id="A0AA40C8U9"/>
<feature type="compositionally biased region" description="Polar residues" evidence="2">
    <location>
        <begin position="165"/>
        <end position="183"/>
    </location>
</feature>
<feature type="compositionally biased region" description="Low complexity" evidence="2">
    <location>
        <begin position="73"/>
        <end position="86"/>
    </location>
</feature>
<comment type="caution">
    <text evidence="4">The sequence shown here is derived from an EMBL/GenBank/DDBJ whole genome shotgun (WGS) entry which is preliminary data.</text>
</comment>
<feature type="coiled-coil region" evidence="1">
    <location>
        <begin position="384"/>
        <end position="432"/>
    </location>
</feature>
<dbReference type="Pfam" id="PF00010">
    <property type="entry name" value="HLH"/>
    <property type="match status" value="1"/>
</dbReference>
<evidence type="ECO:0000256" key="1">
    <source>
        <dbReference type="SAM" id="Coils"/>
    </source>
</evidence>
<feature type="domain" description="BHLH" evidence="3">
    <location>
        <begin position="343"/>
        <end position="394"/>
    </location>
</feature>
<organism evidence="4 5">
    <name type="scientific">Bombardia bombarda</name>
    <dbReference type="NCBI Taxonomy" id="252184"/>
    <lineage>
        <taxon>Eukaryota</taxon>
        <taxon>Fungi</taxon>
        <taxon>Dikarya</taxon>
        <taxon>Ascomycota</taxon>
        <taxon>Pezizomycotina</taxon>
        <taxon>Sordariomycetes</taxon>
        <taxon>Sordariomycetidae</taxon>
        <taxon>Sordariales</taxon>
        <taxon>Lasiosphaeriaceae</taxon>
        <taxon>Bombardia</taxon>
    </lineage>
</organism>
<keyword evidence="5" id="KW-1185">Reference proteome</keyword>